<evidence type="ECO:0000259" key="6">
    <source>
        <dbReference type="Pfam" id="PF00150"/>
    </source>
</evidence>
<feature type="domain" description="Glycoside hydrolase family 5" evidence="6">
    <location>
        <begin position="378"/>
        <end position="701"/>
    </location>
</feature>
<dbReference type="PROSITE" id="PS00659">
    <property type="entry name" value="GLYCOSYL_HYDROL_F5"/>
    <property type="match status" value="1"/>
</dbReference>
<name>A0A6B9J5M6_9CAUD</name>
<evidence type="ECO:0008006" key="10">
    <source>
        <dbReference type="Google" id="ProtNLM"/>
    </source>
</evidence>
<keyword evidence="5" id="KW-0624">Polysaccharide degradation</keyword>
<dbReference type="Gene3D" id="3.20.20.80">
    <property type="entry name" value="Glycosidases"/>
    <property type="match status" value="1"/>
</dbReference>
<dbReference type="SUPFAM" id="SSF51445">
    <property type="entry name" value="(Trans)glycosidases"/>
    <property type="match status" value="1"/>
</dbReference>
<keyword evidence="1" id="KW-0378">Hydrolase</keyword>
<dbReference type="PANTHER" id="PTHR35923">
    <property type="entry name" value="MAJOR EXTRACELLULAR ENDOGLUCANASE"/>
    <property type="match status" value="1"/>
</dbReference>
<protein>
    <recommendedName>
        <fullName evidence="10">Endoglucanase</fullName>
    </recommendedName>
</protein>
<reference evidence="8 9" key="1">
    <citation type="submission" date="2019-11" db="EMBL/GenBank/DDBJ databases">
        <title>Characterization of a new Erwinia amylovora bacteriophage.</title>
        <authorList>
            <person name="Valentovich L.N."/>
            <person name="Akhremchuk A.E."/>
            <person name="Besarab N.V."/>
            <person name="Lagonenko A.L."/>
        </authorList>
    </citation>
    <scope>NUCLEOTIDE SEQUENCE [LARGE SCALE GENOMIC DNA]</scope>
</reference>
<evidence type="ECO:0000313" key="8">
    <source>
        <dbReference type="EMBL" id="QGZ16310.1"/>
    </source>
</evidence>
<gene>
    <name evidence="8" type="ORF">Hena1_01600</name>
</gene>
<dbReference type="GO" id="GO:0004553">
    <property type="term" value="F:hydrolase activity, hydrolyzing O-glycosyl compounds"/>
    <property type="evidence" value="ECO:0007669"/>
    <property type="project" value="InterPro"/>
</dbReference>
<dbReference type="InterPro" id="IPR022113">
    <property type="entry name" value="TMEM131L_N"/>
</dbReference>
<keyword evidence="3" id="KW-0119">Carbohydrate metabolism</keyword>
<keyword evidence="4" id="KW-0326">Glycosidase</keyword>
<evidence type="ECO:0000256" key="5">
    <source>
        <dbReference type="ARBA" id="ARBA00023326"/>
    </source>
</evidence>
<dbReference type="Pfam" id="PF00150">
    <property type="entry name" value="Cellulase"/>
    <property type="match status" value="1"/>
</dbReference>
<evidence type="ECO:0000256" key="2">
    <source>
        <dbReference type="ARBA" id="ARBA00023001"/>
    </source>
</evidence>
<organism evidence="8 9">
    <name type="scientific">Erwinia phage Hena1</name>
    <dbReference type="NCBI Taxonomy" id="2678601"/>
    <lineage>
        <taxon>Viruses</taxon>
        <taxon>Duplodnaviria</taxon>
        <taxon>Heunggongvirae</taxon>
        <taxon>Uroviricota</taxon>
        <taxon>Caudoviricetes</taxon>
        <taxon>Vequintavirinae</taxon>
        <taxon>Henunavirus</taxon>
        <taxon>Henunavirus hena1</taxon>
    </lineage>
</organism>
<feature type="domain" description="Transmembrane protein 131-like N-terminal" evidence="7">
    <location>
        <begin position="248"/>
        <end position="333"/>
    </location>
</feature>
<keyword evidence="2" id="KW-0136">Cellulose degradation</keyword>
<evidence type="ECO:0000256" key="4">
    <source>
        <dbReference type="ARBA" id="ARBA00023295"/>
    </source>
</evidence>
<evidence type="ECO:0000256" key="3">
    <source>
        <dbReference type="ARBA" id="ARBA00023277"/>
    </source>
</evidence>
<dbReference type="Pfam" id="PF12371">
    <property type="entry name" value="TMEM131_like_N"/>
    <property type="match status" value="1"/>
</dbReference>
<evidence type="ECO:0000256" key="1">
    <source>
        <dbReference type="ARBA" id="ARBA00022801"/>
    </source>
</evidence>
<sequence length="729" mass="80063">MADTLQDVNHIHVLPDFVQDGVNYLPGDFLRQKENLVKFLGTYLERLRVIDEMLVNLSEGRLLANAAYKNLDEIGRQLGVDRNGMSDDSYRASITILLASASKHGTRPEVIQTLRQLFGDQNFTTWKGDNYRIDIHVMSTCFRLEDLLQEIKDMLPLPTHLRLIESYGRAFGFNGDKDTFGFSSVNANKTTTTQGGIARLVYTSDEENTGYIMTVTVDDITVNASEVAPVGIVISISDAVLTESSDSVTIAPLSVAFGTATVGEPTASKLMTVNNNTDFTVTIATLTMPTGYTLASGSAQVGTVIAPRKTADIAVSFNPQEVGNISGNMVVTTTGQASTLRVLLSGVGKAAPIVGLQRLVTSGNQFVTTQSAENFRIKSVNWFGMEGLNFTPHGTWVGARYWKDIIDQIKTFGFNTIRIPLSGEVVQNNPYPPNGAVDLEVNSEFVDKRALEILDLIIAYCNTQEIYVILDHHRRAAGTGADGSPVDGSYNLTKWLDTWTKLATRYKSAVNVIGADVHNEPHDLDWATWAGYAEQAGNAIHAVTTDWIIFVEGVGQYENVSYWWGGQLQGVATRPVTLTQPNRVAYSPHEYGQSVGSQSWLAYDNQTPPVNWPNNLYGVWQPMWGYIFTQNIAPLWVGEFGGHFGVDGNGNVTKPHATYEKQWLNNLIKYWNGDFDGNGTKDLAAGKKGISYSYWSYNPNSGDTGGLVEDDWVTPQTVKLDLLAPALSD</sequence>
<dbReference type="PANTHER" id="PTHR35923:SF2">
    <property type="entry name" value="ENDOGLUCANASE"/>
    <property type="match status" value="1"/>
</dbReference>
<keyword evidence="9" id="KW-1185">Reference proteome</keyword>
<dbReference type="InterPro" id="IPR017853">
    <property type="entry name" value="GH"/>
</dbReference>
<dbReference type="Gene3D" id="2.60.40.10">
    <property type="entry name" value="Immunoglobulins"/>
    <property type="match status" value="1"/>
</dbReference>
<dbReference type="EMBL" id="MN732867">
    <property type="protein sequence ID" value="QGZ16310.1"/>
    <property type="molecule type" value="Genomic_DNA"/>
</dbReference>
<dbReference type="InterPro" id="IPR001547">
    <property type="entry name" value="Glyco_hydro_5"/>
</dbReference>
<dbReference type="InterPro" id="IPR013783">
    <property type="entry name" value="Ig-like_fold"/>
</dbReference>
<dbReference type="InterPro" id="IPR018087">
    <property type="entry name" value="Glyco_hydro_5_CS"/>
</dbReference>
<dbReference type="GO" id="GO:0030245">
    <property type="term" value="P:cellulose catabolic process"/>
    <property type="evidence" value="ECO:0007669"/>
    <property type="project" value="UniProtKB-KW"/>
</dbReference>
<evidence type="ECO:0000313" key="9">
    <source>
        <dbReference type="Proteomes" id="UP000433183"/>
    </source>
</evidence>
<accession>A0A6B9J5M6</accession>
<evidence type="ECO:0000259" key="7">
    <source>
        <dbReference type="Pfam" id="PF12371"/>
    </source>
</evidence>
<proteinExistence type="predicted"/>
<dbReference type="Proteomes" id="UP000433183">
    <property type="component" value="Segment"/>
</dbReference>